<dbReference type="SUPFAM" id="SSF110849">
    <property type="entry name" value="ParB/Sulfiredoxin"/>
    <property type="match status" value="1"/>
</dbReference>
<reference evidence="4 5" key="1">
    <citation type="submission" date="2008-07" db="EMBL/GenBank/DDBJ databases">
        <authorList>
            <person name="Tandeau de Marsac N."/>
            <person name="Ferriera S."/>
            <person name="Johnson J."/>
            <person name="Kravitz S."/>
            <person name="Beeson K."/>
            <person name="Sutton G."/>
            <person name="Rogers Y.-H."/>
            <person name="Friedman R."/>
            <person name="Frazier M."/>
            <person name="Venter J.C."/>
        </authorList>
    </citation>
    <scope>NUCLEOTIDE SEQUENCE [LARGE SCALE GENOMIC DNA]</scope>
    <source>
        <strain evidence="4 5">PCC 7420</strain>
    </source>
</reference>
<comment type="similarity">
    <text evidence="1">Belongs to the ParB family.</text>
</comment>
<dbReference type="Pfam" id="PF02195">
    <property type="entry name" value="ParB_N"/>
    <property type="match status" value="1"/>
</dbReference>
<evidence type="ECO:0000313" key="4">
    <source>
        <dbReference type="EMBL" id="EDX74202.1"/>
    </source>
</evidence>
<dbReference type="Gene3D" id="3.90.1530.10">
    <property type="entry name" value="Conserved hypothetical protein from pyrococcus furiosus pfu- 392566-001, ParB domain"/>
    <property type="match status" value="1"/>
</dbReference>
<dbReference type="AlphaFoldDB" id="B4VV57"/>
<dbReference type="NCBIfam" id="TIGR00180">
    <property type="entry name" value="parB_part"/>
    <property type="match status" value="1"/>
</dbReference>
<dbReference type="STRING" id="118168.MC7420_4187"/>
<dbReference type="EMBL" id="DS989854">
    <property type="protein sequence ID" value="EDX74202.1"/>
    <property type="molecule type" value="Genomic_DNA"/>
</dbReference>
<dbReference type="GO" id="GO:0007059">
    <property type="term" value="P:chromosome segregation"/>
    <property type="evidence" value="ECO:0007669"/>
    <property type="project" value="TreeGrafter"/>
</dbReference>
<dbReference type="SMART" id="SM00470">
    <property type="entry name" value="ParB"/>
    <property type="match status" value="1"/>
</dbReference>
<proteinExistence type="inferred from homology"/>
<keyword evidence="2" id="KW-0175">Coiled coil</keyword>
<accession>B4VV57</accession>
<evidence type="ECO:0000259" key="3">
    <source>
        <dbReference type="SMART" id="SM00470"/>
    </source>
</evidence>
<dbReference type="InterPro" id="IPR003115">
    <property type="entry name" value="ParB_N"/>
</dbReference>
<dbReference type="GO" id="GO:0005694">
    <property type="term" value="C:chromosome"/>
    <property type="evidence" value="ECO:0007669"/>
    <property type="project" value="TreeGrafter"/>
</dbReference>
<dbReference type="InterPro" id="IPR004437">
    <property type="entry name" value="ParB/RepB/Spo0J"/>
</dbReference>
<keyword evidence="5" id="KW-1185">Reference proteome</keyword>
<organism evidence="4 5">
    <name type="scientific">Coleofasciculus chthonoplastes PCC 7420</name>
    <dbReference type="NCBI Taxonomy" id="118168"/>
    <lineage>
        <taxon>Bacteria</taxon>
        <taxon>Bacillati</taxon>
        <taxon>Cyanobacteriota</taxon>
        <taxon>Cyanophyceae</taxon>
        <taxon>Coleofasciculales</taxon>
        <taxon>Coleofasciculaceae</taxon>
        <taxon>Coleofasciculus</taxon>
    </lineage>
</organism>
<dbReference type="Proteomes" id="UP000003835">
    <property type="component" value="Unassembled WGS sequence"/>
</dbReference>
<dbReference type="HOGENOM" id="CLU_059892_0_0_3"/>
<gene>
    <name evidence="4" type="ORF">MC7420_4187</name>
</gene>
<feature type="coiled-coil region" evidence="2">
    <location>
        <begin position="15"/>
        <end position="64"/>
    </location>
</feature>
<protein>
    <submittedName>
        <fullName evidence="4">ParB-like nuclease domain family</fullName>
    </submittedName>
</protein>
<feature type="domain" description="ParB-like N-terminal" evidence="3">
    <location>
        <begin position="65"/>
        <end position="153"/>
    </location>
</feature>
<dbReference type="OrthoDB" id="525900at2"/>
<name>B4VV57_9CYAN</name>
<sequence length="384" mass="42591">MSNRKAPDLTSYFSAAKQSQQLSEAEEEIQRLKIEIEELRAAGSNELETQLAALREQLESTAGILSIPIEQIQPNPEQPRQTFLSESVESMSRSLEKDGQLEPIILMRRGDLVIFDGERRWRSARALGWQNLHAVIISEPVALHRKALLTSLHREDLNPLDKAEAIVRELANNTDIDAADIPRILNTAVRRLNAQKRMSQVVELMTATEDVQQHGLADLALEEREQAVLGLLLDLQLNPASVDANIFPMLGLAPDLKAAIRESGLKGVHGMALAKLNGKNLGKTEDEALTIRVQVTQKVMAEKLSATKTRKLVNETIASQAKEDVKLSRNIKQVAKVTGNLQKLSSETLAAAEIDQLTQLQEILKQKLAEIEEIVKDTGEDRLV</sequence>
<dbReference type="PANTHER" id="PTHR33375:SF1">
    <property type="entry name" value="CHROMOSOME-PARTITIONING PROTEIN PARB-RELATED"/>
    <property type="match status" value="1"/>
</dbReference>
<dbReference type="PANTHER" id="PTHR33375">
    <property type="entry name" value="CHROMOSOME-PARTITIONING PROTEIN PARB-RELATED"/>
    <property type="match status" value="1"/>
</dbReference>
<dbReference type="InterPro" id="IPR036086">
    <property type="entry name" value="ParB/Sulfiredoxin_sf"/>
</dbReference>
<dbReference type="RefSeq" id="WP_006102507.1">
    <property type="nucleotide sequence ID" value="NZ_DS989854.1"/>
</dbReference>
<dbReference type="eggNOG" id="COG1475">
    <property type="taxonomic scope" value="Bacteria"/>
</dbReference>
<evidence type="ECO:0000256" key="1">
    <source>
        <dbReference type="ARBA" id="ARBA00006295"/>
    </source>
</evidence>
<evidence type="ECO:0000256" key="2">
    <source>
        <dbReference type="SAM" id="Coils"/>
    </source>
</evidence>
<dbReference type="InterPro" id="IPR050336">
    <property type="entry name" value="Chromosome_partition/occlusion"/>
</dbReference>
<dbReference type="GO" id="GO:0003677">
    <property type="term" value="F:DNA binding"/>
    <property type="evidence" value="ECO:0007669"/>
    <property type="project" value="InterPro"/>
</dbReference>
<evidence type="ECO:0000313" key="5">
    <source>
        <dbReference type="Proteomes" id="UP000003835"/>
    </source>
</evidence>